<dbReference type="SUPFAM" id="SSF81296">
    <property type="entry name" value="E set domains"/>
    <property type="match status" value="1"/>
</dbReference>
<dbReference type="PANTHER" id="PTHR11188">
    <property type="entry name" value="ARRESTIN DOMAIN CONTAINING PROTEIN"/>
    <property type="match status" value="1"/>
</dbReference>
<dbReference type="GO" id="GO:0030674">
    <property type="term" value="F:protein-macromolecule adaptor activity"/>
    <property type="evidence" value="ECO:0007669"/>
    <property type="project" value="TreeGrafter"/>
</dbReference>
<dbReference type="EMBL" id="JAWDJX010000038">
    <property type="protein sequence ID" value="KAK3049671.1"/>
    <property type="molecule type" value="Genomic_DNA"/>
</dbReference>
<evidence type="ECO:0000313" key="3">
    <source>
        <dbReference type="EMBL" id="KAK3049671.1"/>
    </source>
</evidence>
<dbReference type="Pfam" id="PF00339">
    <property type="entry name" value="Arrestin_N"/>
    <property type="match status" value="1"/>
</dbReference>
<dbReference type="GO" id="GO:0005886">
    <property type="term" value="C:plasma membrane"/>
    <property type="evidence" value="ECO:0007669"/>
    <property type="project" value="TreeGrafter"/>
</dbReference>
<reference evidence="3" key="1">
    <citation type="submission" date="2023-04" db="EMBL/GenBank/DDBJ databases">
        <title>Black Yeasts Isolated from many extreme environments.</title>
        <authorList>
            <person name="Coleine C."/>
            <person name="Stajich J.E."/>
            <person name="Selbmann L."/>
        </authorList>
    </citation>
    <scope>NUCLEOTIDE SEQUENCE</scope>
    <source>
        <strain evidence="3">CCFEE 5312</strain>
    </source>
</reference>
<protein>
    <recommendedName>
        <fullName evidence="2">Arrestin-like N-terminal domain-containing protein</fullName>
    </recommendedName>
</protein>
<organism evidence="3 4">
    <name type="scientific">Extremus antarcticus</name>
    <dbReference type="NCBI Taxonomy" id="702011"/>
    <lineage>
        <taxon>Eukaryota</taxon>
        <taxon>Fungi</taxon>
        <taxon>Dikarya</taxon>
        <taxon>Ascomycota</taxon>
        <taxon>Pezizomycotina</taxon>
        <taxon>Dothideomycetes</taxon>
        <taxon>Dothideomycetidae</taxon>
        <taxon>Mycosphaerellales</taxon>
        <taxon>Extremaceae</taxon>
        <taxon>Extremus</taxon>
    </lineage>
</organism>
<dbReference type="Proteomes" id="UP001271007">
    <property type="component" value="Unassembled WGS sequence"/>
</dbReference>
<dbReference type="GO" id="GO:0005829">
    <property type="term" value="C:cytosol"/>
    <property type="evidence" value="ECO:0007669"/>
    <property type="project" value="TreeGrafter"/>
</dbReference>
<dbReference type="PANTHER" id="PTHR11188:SF166">
    <property type="entry name" value="ARRESTIN (OR S-ANTIGEN), N-TERMINAL DOMAIN PROTEIN (AFU_ORTHOLOGUE AFUA_7G02050)"/>
    <property type="match status" value="1"/>
</dbReference>
<name>A0AAJ0G9K4_9PEZI</name>
<dbReference type="InterPro" id="IPR050357">
    <property type="entry name" value="Arrestin_domain-protein"/>
</dbReference>
<feature type="compositionally biased region" description="Basic and acidic residues" evidence="1">
    <location>
        <begin position="531"/>
        <end position="547"/>
    </location>
</feature>
<dbReference type="Gene3D" id="2.60.40.640">
    <property type="match status" value="1"/>
</dbReference>
<feature type="region of interest" description="Disordered" evidence="1">
    <location>
        <begin position="437"/>
        <end position="547"/>
    </location>
</feature>
<proteinExistence type="predicted"/>
<feature type="compositionally biased region" description="Pro residues" evidence="1">
    <location>
        <begin position="515"/>
        <end position="527"/>
    </location>
</feature>
<evidence type="ECO:0000313" key="4">
    <source>
        <dbReference type="Proteomes" id="UP001271007"/>
    </source>
</evidence>
<feature type="domain" description="Arrestin-like N-terminal" evidence="2">
    <location>
        <begin position="5"/>
        <end position="172"/>
    </location>
</feature>
<keyword evidence="4" id="KW-1185">Reference proteome</keyword>
<dbReference type="GO" id="GO:0070086">
    <property type="term" value="P:ubiquitin-dependent endocytosis"/>
    <property type="evidence" value="ECO:0007669"/>
    <property type="project" value="TreeGrafter"/>
</dbReference>
<dbReference type="InterPro" id="IPR014756">
    <property type="entry name" value="Ig_E-set"/>
</dbReference>
<feature type="compositionally biased region" description="Basic and acidic residues" evidence="1">
    <location>
        <begin position="446"/>
        <end position="467"/>
    </location>
</feature>
<dbReference type="CDD" id="cd22952">
    <property type="entry name" value="ART10-like"/>
    <property type="match status" value="1"/>
</dbReference>
<evidence type="ECO:0000256" key="1">
    <source>
        <dbReference type="SAM" id="MobiDB-lite"/>
    </source>
</evidence>
<dbReference type="InterPro" id="IPR014752">
    <property type="entry name" value="Arrestin-like_C"/>
</dbReference>
<sequence>MSASILLDQPGTVSYTNLDRIWGKVVVRCGKSIDVQSIVVKVEGESRTRLLAPPGPANERPKPQLEYHKILYKTQTVFPRPEILEANWSTSKNTFTLPPGTHEYQFSVKIPFNNSCASDVSQMGSMSISGSGIEVSKPPQSHVKKTLPPTLSGFPGEAEIRYFVKATVRRSSFWKENPRAYAPFNFLPIEPPRPTPSGNEVYARQRHAFASFPEGAPAVKAKMSSIFSKSKQPSALATSNEAPSISVDARLPESSILTCNDDIPLRILVKRLNKSDVGIFLQSLEISLIGITKVRAQDVHRTENNSWVIMSKSNMGVPIGAAFDPAGTEVPIAENLWRGQTLPNTVAPSFETCNISRKYQIDVRIGIGYYGSTKSWNKVREGDGSRIVGRIALLSSGTLERADQQTQPQTIILPLRLDVSVFSGIAPPPQLLDAMAQARTKSKPKPTLDTKTPLDEKLKAEQGREPDMAVPQTPMEGPSHDFPARQGAAMSSQLPIYEDAPPSYEDAVGTDLPPVDVPRPNYAPPPPLEDDVLRGDEKKGFGGRRDS</sequence>
<dbReference type="InterPro" id="IPR011021">
    <property type="entry name" value="Arrestin-like_N"/>
</dbReference>
<dbReference type="AlphaFoldDB" id="A0AAJ0G9K4"/>
<comment type="caution">
    <text evidence="3">The sequence shown here is derived from an EMBL/GenBank/DDBJ whole genome shotgun (WGS) entry which is preliminary data.</text>
</comment>
<evidence type="ECO:0000259" key="2">
    <source>
        <dbReference type="Pfam" id="PF00339"/>
    </source>
</evidence>
<dbReference type="GO" id="GO:0031625">
    <property type="term" value="F:ubiquitin protein ligase binding"/>
    <property type="evidence" value="ECO:0007669"/>
    <property type="project" value="TreeGrafter"/>
</dbReference>
<accession>A0AAJ0G9K4</accession>
<feature type="region of interest" description="Disordered" evidence="1">
    <location>
        <begin position="129"/>
        <end position="150"/>
    </location>
</feature>
<gene>
    <name evidence="3" type="ORF">LTR09_009093</name>
</gene>